<evidence type="ECO:0000313" key="4">
    <source>
        <dbReference type="Proteomes" id="UP000023152"/>
    </source>
</evidence>
<dbReference type="PROSITE" id="PS51269">
    <property type="entry name" value="COMM"/>
    <property type="match status" value="1"/>
</dbReference>
<name>X6MHD1_RETFI</name>
<reference evidence="3 4" key="1">
    <citation type="journal article" date="2013" name="Curr. Biol.">
        <title>The Genome of the Foraminiferan Reticulomyxa filosa.</title>
        <authorList>
            <person name="Glockner G."/>
            <person name="Hulsmann N."/>
            <person name="Schleicher M."/>
            <person name="Noegel A.A."/>
            <person name="Eichinger L."/>
            <person name="Gallinger C."/>
            <person name="Pawlowski J."/>
            <person name="Sierra R."/>
            <person name="Euteneuer U."/>
            <person name="Pillet L."/>
            <person name="Moustafa A."/>
            <person name="Platzer M."/>
            <person name="Groth M."/>
            <person name="Szafranski K."/>
            <person name="Schliwa M."/>
        </authorList>
    </citation>
    <scope>NUCLEOTIDE SEQUENCE [LARGE SCALE GENOMIC DNA]</scope>
</reference>
<dbReference type="Pfam" id="PF07258">
    <property type="entry name" value="COMM_domain"/>
    <property type="match status" value="1"/>
</dbReference>
<evidence type="ECO:0000256" key="1">
    <source>
        <dbReference type="SAM" id="MobiDB-lite"/>
    </source>
</evidence>
<proteinExistence type="predicted"/>
<dbReference type="OMA" id="WNMGITI"/>
<dbReference type="Proteomes" id="UP000023152">
    <property type="component" value="Unassembled WGS sequence"/>
</dbReference>
<sequence length="109" mass="12305">MLRIVDKSASEKTSDGTNTEEKNASATSDKERVTQILNLGKIVSMSWNMGITISSSRMPKVNKPFVRLTLQVAHGSGQIKTYHVTLSLSQFQHFREELSQTKKMMEEMN</sequence>
<comment type="caution">
    <text evidence="3">The sequence shown here is derived from an EMBL/GenBank/DDBJ whole genome shotgun (WGS) entry which is preliminary data.</text>
</comment>
<accession>X6MHD1</accession>
<keyword evidence="4" id="KW-1185">Reference proteome</keyword>
<evidence type="ECO:0000313" key="3">
    <source>
        <dbReference type="EMBL" id="ETO13081.1"/>
    </source>
</evidence>
<feature type="domain" description="COMM" evidence="2">
    <location>
        <begin position="41"/>
        <end position="109"/>
    </location>
</feature>
<dbReference type="EMBL" id="ASPP01020843">
    <property type="protein sequence ID" value="ETO13081.1"/>
    <property type="molecule type" value="Genomic_DNA"/>
</dbReference>
<dbReference type="InterPro" id="IPR017920">
    <property type="entry name" value="COMM"/>
</dbReference>
<dbReference type="AlphaFoldDB" id="X6MHD1"/>
<feature type="region of interest" description="Disordered" evidence="1">
    <location>
        <begin position="1"/>
        <end position="30"/>
    </location>
</feature>
<protein>
    <recommendedName>
        <fullName evidence="2">COMM domain-containing protein</fullName>
    </recommendedName>
</protein>
<evidence type="ECO:0000259" key="2">
    <source>
        <dbReference type="PROSITE" id="PS51269"/>
    </source>
</evidence>
<gene>
    <name evidence="3" type="ORF">RFI_24293</name>
</gene>
<organism evidence="3 4">
    <name type="scientific">Reticulomyxa filosa</name>
    <dbReference type="NCBI Taxonomy" id="46433"/>
    <lineage>
        <taxon>Eukaryota</taxon>
        <taxon>Sar</taxon>
        <taxon>Rhizaria</taxon>
        <taxon>Retaria</taxon>
        <taxon>Foraminifera</taxon>
        <taxon>Monothalamids</taxon>
        <taxon>Reticulomyxidae</taxon>
        <taxon>Reticulomyxa</taxon>
    </lineage>
</organism>
<dbReference type="OrthoDB" id="10251827at2759"/>